<organism evidence="1 2">
    <name type="scientific">Fusarium vanettenii (strain ATCC MYA-4622 / CBS 123669 / FGSC 9596 / NRRL 45880 / 77-13-4)</name>
    <name type="common">Fusarium solani subsp. pisi</name>
    <dbReference type="NCBI Taxonomy" id="660122"/>
    <lineage>
        <taxon>Eukaryota</taxon>
        <taxon>Fungi</taxon>
        <taxon>Dikarya</taxon>
        <taxon>Ascomycota</taxon>
        <taxon>Pezizomycotina</taxon>
        <taxon>Sordariomycetes</taxon>
        <taxon>Hypocreomycetidae</taxon>
        <taxon>Hypocreales</taxon>
        <taxon>Nectriaceae</taxon>
        <taxon>Fusarium</taxon>
        <taxon>Fusarium solani species complex</taxon>
        <taxon>Fusarium vanettenii</taxon>
    </lineage>
</organism>
<evidence type="ECO:0000313" key="2">
    <source>
        <dbReference type="Proteomes" id="UP000005206"/>
    </source>
</evidence>
<name>C7ZAU8_FUSV7</name>
<protein>
    <submittedName>
        <fullName evidence="1">Uncharacterized protein</fullName>
    </submittedName>
</protein>
<dbReference type="KEGG" id="nhe:NECHADRAFT_82989"/>
<reference evidence="1 2" key="1">
    <citation type="journal article" date="2009" name="PLoS Genet.">
        <title>The genome of Nectria haematococca: contribution of supernumerary chromosomes to gene expansion.</title>
        <authorList>
            <person name="Coleman J.J."/>
            <person name="Rounsley S.D."/>
            <person name="Rodriguez-Carres M."/>
            <person name="Kuo A."/>
            <person name="Wasmann C.C."/>
            <person name="Grimwood J."/>
            <person name="Schmutz J."/>
            <person name="Taga M."/>
            <person name="White G.J."/>
            <person name="Zhou S."/>
            <person name="Schwartz D.C."/>
            <person name="Freitag M."/>
            <person name="Ma L.J."/>
            <person name="Danchin E.G."/>
            <person name="Henrissat B."/>
            <person name="Coutinho P.M."/>
            <person name="Nelson D.R."/>
            <person name="Straney D."/>
            <person name="Napoli C.A."/>
            <person name="Barker B.M."/>
            <person name="Gribskov M."/>
            <person name="Rep M."/>
            <person name="Kroken S."/>
            <person name="Molnar I."/>
            <person name="Rensing C."/>
            <person name="Kennell J.C."/>
            <person name="Zamora J."/>
            <person name="Farman M.L."/>
            <person name="Selker E.U."/>
            <person name="Salamov A."/>
            <person name="Shapiro H."/>
            <person name="Pangilinan J."/>
            <person name="Lindquist E."/>
            <person name="Lamers C."/>
            <person name="Grigoriev I.V."/>
            <person name="Geiser D.M."/>
            <person name="Covert S.F."/>
            <person name="Temporini E."/>
            <person name="Vanetten H.D."/>
        </authorList>
    </citation>
    <scope>NUCLEOTIDE SEQUENCE [LARGE SCALE GENOMIC DNA]</scope>
    <source>
        <strain evidence="2">ATCC MYA-4622 / CBS 123669 / FGSC 9596 / NRRL 45880 / 77-13-4</strain>
    </source>
</reference>
<accession>C7ZAU8</accession>
<sequence>MREYIPPEIAKHEDILVAKIRELFGDDAAIDPETRSPGGYWNADGDVCGVLVTTRSGHGAVRTIGAGEEENVETGPGMKSRYYIVVVKEGQSCAFLGQPSFRLIKRQKA</sequence>
<dbReference type="GeneID" id="9672886"/>
<dbReference type="OrthoDB" id="4368117at2759"/>
<dbReference type="AlphaFoldDB" id="C7ZAU8"/>
<proteinExistence type="predicted"/>
<dbReference type="HOGENOM" id="CLU_2184643_0_0_1"/>
<gene>
    <name evidence="1" type="ORF">NECHADRAFT_82989</name>
</gene>
<dbReference type="InParanoid" id="C7ZAU8"/>
<evidence type="ECO:0000313" key="1">
    <source>
        <dbReference type="EMBL" id="EEU38638.1"/>
    </source>
</evidence>
<dbReference type="RefSeq" id="XP_003044351.1">
    <property type="nucleotide sequence ID" value="XM_003044305.1"/>
</dbReference>
<keyword evidence="2" id="KW-1185">Reference proteome</keyword>
<dbReference type="VEuPathDB" id="FungiDB:NECHADRAFT_82989"/>
<dbReference type="Proteomes" id="UP000005206">
    <property type="component" value="Chromosome 7"/>
</dbReference>
<dbReference type="EMBL" id="GG698914">
    <property type="protein sequence ID" value="EEU38638.1"/>
    <property type="molecule type" value="Genomic_DNA"/>
</dbReference>